<dbReference type="InterPro" id="IPR037094">
    <property type="entry name" value="Glyco_hydro_38_cen_sf"/>
</dbReference>
<dbReference type="Pfam" id="PF07748">
    <property type="entry name" value="Glyco_hydro_38C"/>
    <property type="match status" value="1"/>
</dbReference>
<dbReference type="InterPro" id="IPR011682">
    <property type="entry name" value="Glyco_hydro_38_C"/>
</dbReference>
<evidence type="ECO:0000256" key="6">
    <source>
        <dbReference type="ARBA" id="ARBA00023295"/>
    </source>
</evidence>
<evidence type="ECO:0000256" key="3">
    <source>
        <dbReference type="ARBA" id="ARBA00012752"/>
    </source>
</evidence>
<proteinExistence type="inferred from homology"/>
<dbReference type="GO" id="GO:0000329">
    <property type="term" value="C:fungal-type vacuole membrane"/>
    <property type="evidence" value="ECO:0007669"/>
    <property type="project" value="TreeGrafter"/>
</dbReference>
<dbReference type="Gene3D" id="2.60.40.2220">
    <property type="match status" value="1"/>
</dbReference>
<dbReference type="InterPro" id="IPR028995">
    <property type="entry name" value="Glyco_hydro_57/38_cen_sf"/>
</dbReference>
<dbReference type="InterPro" id="IPR011330">
    <property type="entry name" value="Glyco_hydro/deAcase_b/a-brl"/>
</dbReference>
<evidence type="ECO:0000256" key="1">
    <source>
        <dbReference type="ARBA" id="ARBA00000365"/>
    </source>
</evidence>
<dbReference type="SUPFAM" id="SSF74650">
    <property type="entry name" value="Galactose mutarotase-like"/>
    <property type="match status" value="1"/>
</dbReference>
<dbReference type="Gene3D" id="1.20.1270.50">
    <property type="entry name" value="Glycoside hydrolase family 38, central domain"/>
    <property type="match status" value="1"/>
</dbReference>
<dbReference type="InterPro" id="IPR011013">
    <property type="entry name" value="Gal_mutarotase_sf_dom"/>
</dbReference>
<organism evidence="10 11">
    <name type="scientific">Rhizopus oryzae</name>
    <name type="common">Mucormycosis agent</name>
    <name type="synonym">Rhizopus arrhizus var. delemar</name>
    <dbReference type="NCBI Taxonomy" id="64495"/>
    <lineage>
        <taxon>Eukaryota</taxon>
        <taxon>Fungi</taxon>
        <taxon>Fungi incertae sedis</taxon>
        <taxon>Mucoromycota</taxon>
        <taxon>Mucoromycotina</taxon>
        <taxon>Mucoromycetes</taxon>
        <taxon>Mucorales</taxon>
        <taxon>Mucorineae</taxon>
        <taxon>Rhizopodaceae</taxon>
        <taxon>Rhizopus</taxon>
    </lineage>
</organism>
<dbReference type="AlphaFoldDB" id="A0A9P6X5V5"/>
<keyword evidence="4" id="KW-0479">Metal-binding</keyword>
<dbReference type="SUPFAM" id="SSF88688">
    <property type="entry name" value="Families 57/38 glycoside transferase middle domain"/>
    <property type="match status" value="1"/>
</dbReference>
<dbReference type="Gene3D" id="3.20.110.10">
    <property type="entry name" value="Glycoside hydrolase 38, N terminal domain"/>
    <property type="match status" value="1"/>
</dbReference>
<evidence type="ECO:0000313" key="10">
    <source>
        <dbReference type="EMBL" id="KAG1305973.1"/>
    </source>
</evidence>
<evidence type="ECO:0000256" key="2">
    <source>
        <dbReference type="ARBA" id="ARBA00009792"/>
    </source>
</evidence>
<dbReference type="FunFam" id="3.20.110.10:FF:000002">
    <property type="entry name" value="alpha-mannosidase 2C1 isoform X1"/>
    <property type="match status" value="1"/>
</dbReference>
<evidence type="ECO:0000256" key="4">
    <source>
        <dbReference type="ARBA" id="ARBA00022723"/>
    </source>
</evidence>
<dbReference type="GO" id="GO:0046872">
    <property type="term" value="F:metal ion binding"/>
    <property type="evidence" value="ECO:0007669"/>
    <property type="project" value="UniProtKB-KW"/>
</dbReference>
<dbReference type="PANTHER" id="PTHR46017">
    <property type="entry name" value="ALPHA-MANNOSIDASE 2C1"/>
    <property type="match status" value="1"/>
</dbReference>
<dbReference type="Gene3D" id="2.70.98.30">
    <property type="entry name" value="Golgi alpha-mannosidase II, domain 4"/>
    <property type="match status" value="1"/>
</dbReference>
<evidence type="ECO:0000313" key="11">
    <source>
        <dbReference type="Proteomes" id="UP000716291"/>
    </source>
</evidence>
<dbReference type="SMART" id="SM00872">
    <property type="entry name" value="Alpha-mann_mid"/>
    <property type="match status" value="1"/>
</dbReference>
<keyword evidence="6" id="KW-0326">Glycosidase</keyword>
<comment type="catalytic activity">
    <reaction evidence="1">
        <text>Hydrolysis of terminal, non-reducing alpha-D-mannose residues in alpha-D-mannosides.</text>
        <dbReference type="EC" id="3.2.1.24"/>
    </reaction>
</comment>
<dbReference type="Pfam" id="PF22907">
    <property type="entry name" value="Ams1-like_1st"/>
    <property type="match status" value="1"/>
</dbReference>
<comment type="caution">
    <text evidence="10">The sequence shown here is derived from an EMBL/GenBank/DDBJ whole genome shotgun (WGS) entry which is preliminary data.</text>
</comment>
<dbReference type="GO" id="GO:0009313">
    <property type="term" value="P:oligosaccharide catabolic process"/>
    <property type="evidence" value="ECO:0007669"/>
    <property type="project" value="TreeGrafter"/>
</dbReference>
<dbReference type="Pfam" id="PF01074">
    <property type="entry name" value="Glyco_hydro_38N"/>
    <property type="match status" value="1"/>
</dbReference>
<evidence type="ECO:0000256" key="8">
    <source>
        <dbReference type="ARBA" id="ARBA00071615"/>
    </source>
</evidence>
<name>A0A9P6X5V5_RHIOR</name>
<evidence type="ECO:0000256" key="5">
    <source>
        <dbReference type="ARBA" id="ARBA00022801"/>
    </source>
</evidence>
<evidence type="ECO:0000256" key="7">
    <source>
        <dbReference type="ARBA" id="ARBA00054985"/>
    </source>
</evidence>
<evidence type="ECO:0000259" key="9">
    <source>
        <dbReference type="SMART" id="SM00872"/>
    </source>
</evidence>
<gene>
    <name evidence="10" type="ORF">G6F64_007954</name>
</gene>
<feature type="domain" description="Glycoside hydrolase family 38 central" evidence="9">
    <location>
        <begin position="556"/>
        <end position="638"/>
    </location>
</feature>
<dbReference type="InterPro" id="IPR041147">
    <property type="entry name" value="GH38_C"/>
</dbReference>
<dbReference type="InterPro" id="IPR027291">
    <property type="entry name" value="Glyco_hydro_38_N_sf"/>
</dbReference>
<dbReference type="Pfam" id="PF17677">
    <property type="entry name" value="Glyco_hydro38C2"/>
    <property type="match status" value="1"/>
</dbReference>
<dbReference type="Proteomes" id="UP000716291">
    <property type="component" value="Unassembled WGS sequence"/>
</dbReference>
<accession>A0A9P6X5V5</accession>
<reference evidence="10" key="1">
    <citation type="journal article" date="2020" name="Microb. Genom.">
        <title>Genetic diversity of clinical and environmental Mucorales isolates obtained from an investigation of mucormycosis cases among solid organ transplant recipients.</title>
        <authorList>
            <person name="Nguyen M.H."/>
            <person name="Kaul D."/>
            <person name="Muto C."/>
            <person name="Cheng S.J."/>
            <person name="Richter R.A."/>
            <person name="Bruno V.M."/>
            <person name="Liu G."/>
            <person name="Beyhan S."/>
            <person name="Sundermann A.J."/>
            <person name="Mounaud S."/>
            <person name="Pasculle A.W."/>
            <person name="Nierman W.C."/>
            <person name="Driscoll E."/>
            <person name="Cumbie R."/>
            <person name="Clancy C.J."/>
            <person name="Dupont C.L."/>
        </authorList>
    </citation>
    <scope>NUCLEOTIDE SEQUENCE</scope>
    <source>
        <strain evidence="10">GL11</strain>
    </source>
</reference>
<comment type="function">
    <text evidence="7">Degrades free oligosaccharides in the vacuole.</text>
</comment>
<dbReference type="SUPFAM" id="SSF88713">
    <property type="entry name" value="Glycoside hydrolase/deacetylase"/>
    <property type="match status" value="1"/>
</dbReference>
<dbReference type="GO" id="GO:0006013">
    <property type="term" value="P:mannose metabolic process"/>
    <property type="evidence" value="ECO:0007669"/>
    <property type="project" value="InterPro"/>
</dbReference>
<protein>
    <recommendedName>
        <fullName evidence="8">Alpha-mannosidase</fullName>
        <ecNumber evidence="3">3.2.1.24</ecNumber>
    </recommendedName>
</protein>
<keyword evidence="11" id="KW-1185">Reference proteome</keyword>
<dbReference type="InterPro" id="IPR015341">
    <property type="entry name" value="Glyco_hydro_38_cen"/>
</dbReference>
<dbReference type="EMBL" id="JAANQT010001237">
    <property type="protein sequence ID" value="KAG1305973.1"/>
    <property type="molecule type" value="Genomic_DNA"/>
</dbReference>
<dbReference type="FunFam" id="2.70.98.30:FF:000001">
    <property type="entry name" value="alpha-mannosidase 2C1 isoform X2"/>
    <property type="match status" value="1"/>
</dbReference>
<sequence length="1103" mass="125834">MTIYGHRHSDHACHSHKPAVDLAPPVPTNITHSRLNNFLADAGQFYGMGIHNRLWSLRHSGAPHVQLKVYSVPELERITFKEAVAQTFKHFEPSQKLGPSWSTHWFEVLITIPEALDGHEVTLQWDMGCEGLIWSEDGTPLQGLTGGSDQARHEYIVTNKAKSGENYKLYIEIACNGMFGVGATDSMVADPNRYFTLSRADLVVANEHVQSLYHDLIVLRGIAYDTDPDSIRARKALWVANEVINHFIGDDKDAIHQCKKLTSEFLDQENGPGVHQVTAVGNCHIDTAWLWPYDETKRKIARSWSSQLSLMEKYPDYVFTGSQVQQYEWLKELYPKLFEKIQKAEKNNQWELIGGSWVEHDTNMPVIYSLLKSTSGESLCRQMLLGQRFFEEHFGKRTRVFWLPDSFGYSAQLPQVLKESGCDYFFTQKLSWNNINKFPRTTFWWTGIDDTRILAHLTPAETFVEDILYTASVTPAELHKCTRNNHDLERTNHSLLVYGHGDGGGGPTPAMLERLKRLKSVDGLPKAAPGSATQFFKNLEKDASRLQAYKGELYLEFHRGTYTTQALVKRGNRKGEVMLHDVELFATMARVSNRTNSGYDYPLDKITHLWKLLCLNQFHDCLPGSAIKLAYVDVHQFHKEILFESLRLRHDAQSFLISNESNESKENQDHEGLIAFNTLPWPRHEVVVAPKSKTMWSNQQWRDGESFEYEYLLIENIPGFGASGYLSSDFIKVSDDKAVKASTTKDDRFVLENPLLKATFNKNGQLTELIDKRTKRGNLIPDGCRGNILQLYEDVPTYWDAWDVEIYHLQKYVDLEGHGEIKILADGPLKAQLLVEHKISDVSTIKQIISLTCIGERLEFENFVDWNESHQFLKVEFNWDIVSDFATYDIQYGVVRRPTHYNTTIDSAKFEVCGHKFTDLSEANYGIALMTDCKYGYATHEKTQRLSLLRSPKGPDEDADMGQHKFKYAIYPHLGNYSVSNVMQSALEFNTPISIRHGQGNEICSGEMISPLFEMTPSREIIIDTVKLAEDDKGKGKQLILRLYEAYGGKSTATLRSSLDVKKIQISNVLEDDTEKQLERDFNGGFIVTLKPFQIMTLKVDLN</sequence>
<dbReference type="GO" id="GO:0030246">
    <property type="term" value="F:carbohydrate binding"/>
    <property type="evidence" value="ECO:0007669"/>
    <property type="project" value="InterPro"/>
</dbReference>
<dbReference type="InterPro" id="IPR054723">
    <property type="entry name" value="Ams1-like_N"/>
</dbReference>
<keyword evidence="5" id="KW-0378">Hydrolase</keyword>
<dbReference type="InterPro" id="IPR000602">
    <property type="entry name" value="Glyco_hydro_38_N"/>
</dbReference>
<dbReference type="FunFam" id="1.20.1270.50:FF:000004">
    <property type="entry name" value="alpha-mannosidase 2C1 isoform X1"/>
    <property type="match status" value="1"/>
</dbReference>
<dbReference type="GO" id="GO:0004559">
    <property type="term" value="F:alpha-mannosidase activity"/>
    <property type="evidence" value="ECO:0007669"/>
    <property type="project" value="UniProtKB-EC"/>
</dbReference>
<comment type="similarity">
    <text evidence="2">Belongs to the glycosyl hydrolase 38 family.</text>
</comment>
<dbReference type="EC" id="3.2.1.24" evidence="3"/>
<dbReference type="OrthoDB" id="10261055at2759"/>
<dbReference type="Pfam" id="PF09261">
    <property type="entry name" value="Alpha-mann_mid"/>
    <property type="match status" value="1"/>
</dbReference>
<dbReference type="PANTHER" id="PTHR46017:SF1">
    <property type="entry name" value="ALPHA-MANNOSIDASE 2C1"/>
    <property type="match status" value="1"/>
</dbReference>